<reference evidence="2" key="1">
    <citation type="journal article" date="2023" name="Science">
        <title>Genome structures resolve the early diversification of teleost fishes.</title>
        <authorList>
            <person name="Parey E."/>
            <person name="Louis A."/>
            <person name="Montfort J."/>
            <person name="Bouchez O."/>
            <person name="Roques C."/>
            <person name="Iampietro C."/>
            <person name="Lluch J."/>
            <person name="Castinel A."/>
            <person name="Donnadieu C."/>
            <person name="Desvignes T."/>
            <person name="Floi Bucao C."/>
            <person name="Jouanno E."/>
            <person name="Wen M."/>
            <person name="Mejri S."/>
            <person name="Dirks R."/>
            <person name="Jansen H."/>
            <person name="Henkel C."/>
            <person name="Chen W.J."/>
            <person name="Zahm M."/>
            <person name="Cabau C."/>
            <person name="Klopp C."/>
            <person name="Thompson A.W."/>
            <person name="Robinson-Rechavi M."/>
            <person name="Braasch I."/>
            <person name="Lecointre G."/>
            <person name="Bobe J."/>
            <person name="Postlethwait J.H."/>
            <person name="Berthelot C."/>
            <person name="Roest Crollius H."/>
            <person name="Guiguen Y."/>
        </authorList>
    </citation>
    <scope>NUCLEOTIDE SEQUENCE</scope>
    <source>
        <strain evidence="2">Concon-B</strain>
    </source>
</reference>
<feature type="chain" id="PRO_5040189614" description="Secreted protein" evidence="1">
    <location>
        <begin position="21"/>
        <end position="74"/>
    </location>
</feature>
<evidence type="ECO:0000256" key="1">
    <source>
        <dbReference type="SAM" id="SignalP"/>
    </source>
</evidence>
<keyword evidence="3" id="KW-1185">Reference proteome</keyword>
<evidence type="ECO:0008006" key="4">
    <source>
        <dbReference type="Google" id="ProtNLM"/>
    </source>
</evidence>
<keyword evidence="1" id="KW-0732">Signal</keyword>
<organism evidence="2 3">
    <name type="scientific">Conger conger</name>
    <name type="common">Conger eel</name>
    <name type="synonym">Muraena conger</name>
    <dbReference type="NCBI Taxonomy" id="82655"/>
    <lineage>
        <taxon>Eukaryota</taxon>
        <taxon>Metazoa</taxon>
        <taxon>Chordata</taxon>
        <taxon>Craniata</taxon>
        <taxon>Vertebrata</taxon>
        <taxon>Euteleostomi</taxon>
        <taxon>Actinopterygii</taxon>
        <taxon>Neopterygii</taxon>
        <taxon>Teleostei</taxon>
        <taxon>Anguilliformes</taxon>
        <taxon>Congridae</taxon>
        <taxon>Conger</taxon>
    </lineage>
</organism>
<dbReference type="EMBL" id="JAFJMO010000014">
    <property type="protein sequence ID" value="KAJ8256643.1"/>
    <property type="molecule type" value="Genomic_DNA"/>
</dbReference>
<accession>A0A9Q1D3R2</accession>
<proteinExistence type="predicted"/>
<evidence type="ECO:0000313" key="3">
    <source>
        <dbReference type="Proteomes" id="UP001152803"/>
    </source>
</evidence>
<name>A0A9Q1D3R2_CONCO</name>
<dbReference type="AlphaFoldDB" id="A0A9Q1D3R2"/>
<gene>
    <name evidence="2" type="ORF">COCON_G00187950</name>
</gene>
<feature type="signal peptide" evidence="1">
    <location>
        <begin position="1"/>
        <end position="20"/>
    </location>
</feature>
<evidence type="ECO:0000313" key="2">
    <source>
        <dbReference type="EMBL" id="KAJ8256643.1"/>
    </source>
</evidence>
<dbReference type="Proteomes" id="UP001152803">
    <property type="component" value="Unassembled WGS sequence"/>
</dbReference>
<protein>
    <recommendedName>
        <fullName evidence="4">Secreted protein</fullName>
    </recommendedName>
</protein>
<sequence length="74" mass="7961">MCLVVAGLLFTDDFLNLAWGERAGQPCLCLTSRRFQKPGQNHHCPPDVLGHTPFSQDASNDNVLASVAVGASQH</sequence>
<comment type="caution">
    <text evidence="2">The sequence shown here is derived from an EMBL/GenBank/DDBJ whole genome shotgun (WGS) entry which is preliminary data.</text>
</comment>